<feature type="compositionally biased region" description="Polar residues" evidence="1">
    <location>
        <begin position="21"/>
        <end position="32"/>
    </location>
</feature>
<evidence type="ECO:0000256" key="1">
    <source>
        <dbReference type="SAM" id="MobiDB-lite"/>
    </source>
</evidence>
<dbReference type="OrthoDB" id="3062801at2759"/>
<comment type="caution">
    <text evidence="3">The sequence shown here is derived from an EMBL/GenBank/DDBJ whole genome shotgun (WGS) entry which is preliminary data.</text>
</comment>
<dbReference type="Proteomes" id="UP000807353">
    <property type="component" value="Unassembled WGS sequence"/>
</dbReference>
<accession>A0A9P5Y9C6</accession>
<evidence type="ECO:0008006" key="5">
    <source>
        <dbReference type="Google" id="ProtNLM"/>
    </source>
</evidence>
<evidence type="ECO:0000313" key="4">
    <source>
        <dbReference type="Proteomes" id="UP000807353"/>
    </source>
</evidence>
<organism evidence="3 4">
    <name type="scientific">Collybia nuda</name>
    <dbReference type="NCBI Taxonomy" id="64659"/>
    <lineage>
        <taxon>Eukaryota</taxon>
        <taxon>Fungi</taxon>
        <taxon>Dikarya</taxon>
        <taxon>Basidiomycota</taxon>
        <taxon>Agaricomycotina</taxon>
        <taxon>Agaricomycetes</taxon>
        <taxon>Agaricomycetidae</taxon>
        <taxon>Agaricales</taxon>
        <taxon>Tricholomatineae</taxon>
        <taxon>Clitocybaceae</taxon>
        <taxon>Collybia</taxon>
    </lineage>
</organism>
<proteinExistence type="predicted"/>
<feature type="compositionally biased region" description="Basic and acidic residues" evidence="1">
    <location>
        <begin position="36"/>
        <end position="50"/>
    </location>
</feature>
<keyword evidence="2" id="KW-1133">Transmembrane helix</keyword>
<evidence type="ECO:0000256" key="2">
    <source>
        <dbReference type="SAM" id="Phobius"/>
    </source>
</evidence>
<keyword evidence="4" id="KW-1185">Reference proteome</keyword>
<gene>
    <name evidence="3" type="ORF">BDZ94DRAFT_303200</name>
</gene>
<keyword evidence="2" id="KW-0812">Transmembrane</keyword>
<evidence type="ECO:0000313" key="3">
    <source>
        <dbReference type="EMBL" id="KAF9465768.1"/>
    </source>
</evidence>
<feature type="transmembrane region" description="Helical" evidence="2">
    <location>
        <begin position="308"/>
        <end position="330"/>
    </location>
</feature>
<keyword evidence="2" id="KW-0472">Membrane</keyword>
<dbReference type="AlphaFoldDB" id="A0A9P5Y9C6"/>
<dbReference type="EMBL" id="MU150245">
    <property type="protein sequence ID" value="KAF9465768.1"/>
    <property type="molecule type" value="Genomic_DNA"/>
</dbReference>
<feature type="transmembrane region" description="Helical" evidence="2">
    <location>
        <begin position="336"/>
        <end position="357"/>
    </location>
</feature>
<feature type="compositionally biased region" description="Polar residues" evidence="1">
    <location>
        <begin position="1"/>
        <end position="10"/>
    </location>
</feature>
<name>A0A9P5Y9C6_9AGAR</name>
<sequence>MEPNTATPFPSLSPLPVGSQEILNAPSQSKLPTGTEKSREDASLEVREELNAPSSSRPPSDSDESRKSGQSYQDPSSGKEGSAETEQRHSILRPSIHPAPVEENELTPNPEEHSLGGRATPRHQRFQYQPSHYSYATSDWTEVDGVHRSSHSVHSYIANNPFLPSVAQTFGSITSNVEQSTPYQLRSSTPTTPHSLHGQLFTKQPTATQLFFAFLSNTLPRQVYLHLQLRLPTLYFSRVARVFEDTELSMPDIRRMAVSATNQWKEKAMSIVNSNWNFEPSLVPTPISNLKLSWEGFIDSLMREWKTLNLVSVLLLSAILTILQIEAAAADPLTRYFALASLVCALMSLLYGCMFIIRFSIMRKVYKAAEWAEEAQKT</sequence>
<reference evidence="3" key="1">
    <citation type="submission" date="2020-11" db="EMBL/GenBank/DDBJ databases">
        <authorList>
            <consortium name="DOE Joint Genome Institute"/>
            <person name="Ahrendt S."/>
            <person name="Riley R."/>
            <person name="Andreopoulos W."/>
            <person name="Labutti K."/>
            <person name="Pangilinan J."/>
            <person name="Ruiz-Duenas F.J."/>
            <person name="Barrasa J.M."/>
            <person name="Sanchez-Garcia M."/>
            <person name="Camarero S."/>
            <person name="Miyauchi S."/>
            <person name="Serrano A."/>
            <person name="Linde D."/>
            <person name="Babiker R."/>
            <person name="Drula E."/>
            <person name="Ayuso-Fernandez I."/>
            <person name="Pacheco R."/>
            <person name="Padilla G."/>
            <person name="Ferreira P."/>
            <person name="Barriuso J."/>
            <person name="Kellner H."/>
            <person name="Castanera R."/>
            <person name="Alfaro M."/>
            <person name="Ramirez L."/>
            <person name="Pisabarro A.G."/>
            <person name="Kuo A."/>
            <person name="Tritt A."/>
            <person name="Lipzen A."/>
            <person name="He G."/>
            <person name="Yan M."/>
            <person name="Ng V."/>
            <person name="Cullen D."/>
            <person name="Martin F."/>
            <person name="Rosso M.-N."/>
            <person name="Henrissat B."/>
            <person name="Hibbett D."/>
            <person name="Martinez A.T."/>
            <person name="Grigoriev I.V."/>
        </authorList>
    </citation>
    <scope>NUCLEOTIDE SEQUENCE</scope>
    <source>
        <strain evidence="3">CBS 247.69</strain>
    </source>
</reference>
<feature type="region of interest" description="Disordered" evidence="1">
    <location>
        <begin position="1"/>
        <end position="118"/>
    </location>
</feature>
<protein>
    <recommendedName>
        <fullName evidence="5">Transmembrane protein</fullName>
    </recommendedName>
</protein>